<organism evidence="1 2">
    <name type="scientific">Vairimorpha ceranae</name>
    <dbReference type="NCBI Taxonomy" id="40302"/>
    <lineage>
        <taxon>Eukaryota</taxon>
        <taxon>Fungi</taxon>
        <taxon>Fungi incertae sedis</taxon>
        <taxon>Microsporidia</taxon>
        <taxon>Nosematidae</taxon>
        <taxon>Vairimorpha</taxon>
    </lineage>
</organism>
<accession>A0A0F9YSD4</accession>
<name>A0A0F9YSD4_9MICR</name>
<evidence type="ECO:0000313" key="1">
    <source>
        <dbReference type="EMBL" id="KKO75462.1"/>
    </source>
</evidence>
<keyword evidence="2" id="KW-1185">Reference proteome</keyword>
<dbReference type="Proteomes" id="UP000034350">
    <property type="component" value="Unassembled WGS sequence"/>
</dbReference>
<proteinExistence type="predicted"/>
<reference evidence="1 2" key="1">
    <citation type="journal article" date="2015" name="Environ. Microbiol.">
        <title>Genome analyses suggest the presence of polyploidy and recent human-driven expansions in eight global populations of the honeybee pathogen Nosema ceranae.</title>
        <authorList>
            <person name="Pelin A."/>
            <person name="Selman M."/>
            <person name="Aris-Brosou S."/>
            <person name="Farinelli L."/>
            <person name="Corradi N."/>
        </authorList>
    </citation>
    <scope>NUCLEOTIDE SEQUENCE [LARGE SCALE GENOMIC DNA]</scope>
    <source>
        <strain evidence="1 2">PA08 1199</strain>
    </source>
</reference>
<evidence type="ECO:0000313" key="2">
    <source>
        <dbReference type="Proteomes" id="UP000034350"/>
    </source>
</evidence>
<comment type="caution">
    <text evidence="1">The sequence shown here is derived from an EMBL/GenBank/DDBJ whole genome shotgun (WGS) entry which is preliminary data.</text>
</comment>
<dbReference type="EMBL" id="JPQZ01000020">
    <property type="protein sequence ID" value="KKO75462.1"/>
    <property type="molecule type" value="Genomic_DNA"/>
</dbReference>
<protein>
    <submittedName>
        <fullName evidence="1">Uncharacterized protein</fullName>
    </submittedName>
</protein>
<dbReference type="RefSeq" id="XP_024331204.1">
    <property type="nucleotide sequence ID" value="XM_024474404.1"/>
</dbReference>
<gene>
    <name evidence="1" type="ORF">AAJ76_200004562</name>
</gene>
<dbReference type="AlphaFoldDB" id="A0A0F9YSD4"/>
<dbReference type="GeneID" id="36319322"/>
<sequence length="41" mass="4572">MSNLSCDLRQKSILALKNLSSFLETLSAVDTNIKKEATKIF</sequence>
<dbReference type="VEuPathDB" id="MicrosporidiaDB:AAJ76_200004562"/>